<sequence>MRCRNIPNKAVFWSFNSISGAGMSASDTAPPPAVGDPGGDGALLHALDAAADKPSLEEFIAGAAPLVLDRLIEERQKELSDRSLPSNHHYHHQQHHEQEPRLSLTPPRALTPPSVAQNPPPKLPHRPPSVASAPLASTTAEETLAPPVKPPRPLSLDAPATTNPLDEARERAPSIHAGLNNVEIVEEDTTPPPLPFRSEAEEAKRRRYSATAIYQKQKEALKHLKVTVNETVREQVKSTKDYIKLFTEPYAPPPSKFEGKSLSIGSVREAGARFQDAITPYVDCIEAMVRIAHWENPWRTGLLMVFYFWAWYATYLPFLVLLSPIFGLAATYAHSKNMFPGHGSVTRVTPENAMTPLGAATGFASAASDSISAAAKAPASASKWWRAMGDLYGTGREGLVLLDEVSVYLEKVKNLVLWKVPRKTIIAALVYIGALVGLYLTPRTLIFNGAQIGAGLYFFVIIGLKHHFPAYAAYKAQSDSVALFFEGVPSDADLERQEQEARARAEEEKLKAELNSESTPEQKSKSLEKIYETACIFTKTKSILDSAYGQMYLTPSHLVFFSEFNADKGDLEVAWTNITDVRRVRVRSWVVGDGRGVRIASSVDGVEHEYIFTNFPDRNDAYNHILVMLQSLGLILADSPRAQADDDVEDDSESVAVSNDRKHLSPDDNNSDARSVTSGTSANSSDHDLYDEDDYDDDDYSTTTAEPASAPPHIIVSDPQTKTSAIGLPSYTTYRVSVPALNTSVRRRYKEFLKLREVLGARGTLDVPRKSSTSSMTGPRITVTGDGGDVGGGEKEIAAGLELPPKTVFGRFSKETVEKRRRALERFVNALAERGEVWGSDPWKKFLFG</sequence>
<dbReference type="EMBL" id="JADGJQ010000055">
    <property type="protein sequence ID" value="KAJ3175175.1"/>
    <property type="molecule type" value="Genomic_DNA"/>
</dbReference>
<evidence type="ECO:0000313" key="4">
    <source>
        <dbReference type="EMBL" id="KAJ3175175.1"/>
    </source>
</evidence>
<reference evidence="4" key="1">
    <citation type="submission" date="2020-05" db="EMBL/GenBank/DDBJ databases">
        <title>Phylogenomic resolution of chytrid fungi.</title>
        <authorList>
            <person name="Stajich J.E."/>
            <person name="Amses K."/>
            <person name="Simmons R."/>
            <person name="Seto K."/>
            <person name="Myers J."/>
            <person name="Bonds A."/>
            <person name="Quandt C.A."/>
            <person name="Barry K."/>
            <person name="Liu P."/>
            <person name="Grigoriev I."/>
            <person name="Longcore J.E."/>
            <person name="James T.Y."/>
        </authorList>
    </citation>
    <scope>NUCLEOTIDE SEQUENCE</scope>
    <source>
        <strain evidence="4">JEL0379</strain>
    </source>
</reference>
<keyword evidence="2" id="KW-0812">Transmembrane</keyword>
<dbReference type="SMART" id="SM00312">
    <property type="entry name" value="PX"/>
    <property type="match status" value="1"/>
</dbReference>
<name>A0AAD5TFU6_9FUNG</name>
<gene>
    <name evidence="4" type="ORF">HDU87_006410</name>
</gene>
<comment type="caution">
    <text evidence="4">The sequence shown here is derived from an EMBL/GenBank/DDBJ whole genome shotgun (WGS) entry which is preliminary data.</text>
</comment>
<feature type="region of interest" description="Disordered" evidence="1">
    <location>
        <begin position="643"/>
        <end position="721"/>
    </location>
</feature>
<proteinExistence type="predicted"/>
<evidence type="ECO:0000259" key="3">
    <source>
        <dbReference type="PROSITE" id="PS50195"/>
    </source>
</evidence>
<keyword evidence="2" id="KW-1133">Transmembrane helix</keyword>
<dbReference type="SUPFAM" id="SSF64268">
    <property type="entry name" value="PX domain"/>
    <property type="match status" value="1"/>
</dbReference>
<dbReference type="Proteomes" id="UP001212152">
    <property type="component" value="Unassembled WGS sequence"/>
</dbReference>
<feature type="domain" description="PX" evidence="3">
    <location>
        <begin position="712"/>
        <end position="849"/>
    </location>
</feature>
<feature type="region of interest" description="Disordered" evidence="1">
    <location>
        <begin position="78"/>
        <end position="161"/>
    </location>
</feature>
<dbReference type="CDD" id="cd06093">
    <property type="entry name" value="PX_domain"/>
    <property type="match status" value="1"/>
</dbReference>
<evidence type="ECO:0000256" key="2">
    <source>
        <dbReference type="SAM" id="Phobius"/>
    </source>
</evidence>
<feature type="compositionally biased region" description="Polar residues" evidence="1">
    <location>
        <begin position="672"/>
        <end position="683"/>
    </location>
</feature>
<evidence type="ECO:0000313" key="5">
    <source>
        <dbReference type="Proteomes" id="UP001212152"/>
    </source>
</evidence>
<dbReference type="AlphaFoldDB" id="A0AAD5TFU6"/>
<keyword evidence="2" id="KW-0472">Membrane</keyword>
<dbReference type="InterPro" id="IPR037847">
    <property type="entry name" value="GRAMDC4"/>
</dbReference>
<protein>
    <recommendedName>
        <fullName evidence="3">PX domain-containing protein</fullName>
    </recommendedName>
</protein>
<dbReference type="GO" id="GO:0035091">
    <property type="term" value="F:phosphatidylinositol binding"/>
    <property type="evidence" value="ECO:0007669"/>
    <property type="project" value="InterPro"/>
</dbReference>
<dbReference type="PANTHER" id="PTHR37402:SF1">
    <property type="entry name" value="GRAM DOMAIN-CONTAINING PROTEIN 4"/>
    <property type="match status" value="1"/>
</dbReference>
<evidence type="ECO:0000256" key="1">
    <source>
        <dbReference type="SAM" id="MobiDB-lite"/>
    </source>
</evidence>
<dbReference type="InterPro" id="IPR036871">
    <property type="entry name" value="PX_dom_sf"/>
</dbReference>
<dbReference type="Gene3D" id="2.30.29.30">
    <property type="entry name" value="Pleckstrin-homology domain (PH domain)/Phosphotyrosine-binding domain (PTB)"/>
    <property type="match status" value="1"/>
</dbReference>
<organism evidence="4 5">
    <name type="scientific">Geranomyces variabilis</name>
    <dbReference type="NCBI Taxonomy" id="109894"/>
    <lineage>
        <taxon>Eukaryota</taxon>
        <taxon>Fungi</taxon>
        <taxon>Fungi incertae sedis</taxon>
        <taxon>Chytridiomycota</taxon>
        <taxon>Chytridiomycota incertae sedis</taxon>
        <taxon>Chytridiomycetes</taxon>
        <taxon>Spizellomycetales</taxon>
        <taxon>Powellomycetaceae</taxon>
        <taxon>Geranomyces</taxon>
    </lineage>
</organism>
<dbReference type="PANTHER" id="PTHR37402">
    <property type="entry name" value="GRAM DOMAIN-CONTAINING PROTEIN 4"/>
    <property type="match status" value="1"/>
</dbReference>
<feature type="compositionally biased region" description="Acidic residues" evidence="1">
    <location>
        <begin position="689"/>
        <end position="700"/>
    </location>
</feature>
<dbReference type="InterPro" id="IPR011993">
    <property type="entry name" value="PH-like_dom_sf"/>
</dbReference>
<feature type="region of interest" description="Disordered" evidence="1">
    <location>
        <begin position="766"/>
        <end position="790"/>
    </location>
</feature>
<feature type="transmembrane region" description="Helical" evidence="2">
    <location>
        <begin position="424"/>
        <end position="440"/>
    </location>
</feature>
<feature type="transmembrane region" description="Helical" evidence="2">
    <location>
        <begin position="306"/>
        <end position="329"/>
    </location>
</feature>
<dbReference type="InterPro" id="IPR001683">
    <property type="entry name" value="PX_dom"/>
</dbReference>
<keyword evidence="5" id="KW-1185">Reference proteome</keyword>
<dbReference type="PROSITE" id="PS50195">
    <property type="entry name" value="PX"/>
    <property type="match status" value="1"/>
</dbReference>
<dbReference type="Gene3D" id="3.30.1520.10">
    <property type="entry name" value="Phox-like domain"/>
    <property type="match status" value="1"/>
</dbReference>
<dbReference type="GO" id="GO:0006915">
    <property type="term" value="P:apoptotic process"/>
    <property type="evidence" value="ECO:0007669"/>
    <property type="project" value="InterPro"/>
</dbReference>
<dbReference type="Pfam" id="PF00787">
    <property type="entry name" value="PX"/>
    <property type="match status" value="1"/>
</dbReference>
<accession>A0AAD5TFU6</accession>